<organism evidence="1">
    <name type="scientific">Gloeotilopsis planctonica</name>
    <dbReference type="NCBI Taxonomy" id="34157"/>
    <lineage>
        <taxon>Eukaryota</taxon>
        <taxon>Viridiplantae</taxon>
        <taxon>Chlorophyta</taxon>
        <taxon>core chlorophytes</taxon>
        <taxon>Ulvophyceae</taxon>
        <taxon>OUU clade</taxon>
        <taxon>Ulotrichales</taxon>
        <taxon>Ulotrichaceae</taxon>
        <taxon>Gloeotilopsis</taxon>
    </lineage>
</organism>
<dbReference type="AlphaFoldDB" id="A0A1B2RZ93"/>
<keyword evidence="1" id="KW-0934">Plastid</keyword>
<dbReference type="EMBL" id="KX306824">
    <property type="protein sequence ID" value="AOC61644.1"/>
    <property type="molecule type" value="Genomic_DNA"/>
</dbReference>
<keyword evidence="1" id="KW-0540">Nuclease</keyword>
<accession>A0A1B2RZ93</accession>
<reference evidence="1" key="1">
    <citation type="journal article" date="2016" name="Genome Biol. Evol.">
        <title>Mitochondrion-to-Chloroplast DNA Transfers and Intragenomic Proliferation of Chloroplast Group II Introns in Gloeotilopsis Green Algae (Ulotrichales, Ulvophyceae).</title>
        <authorList>
            <person name="Turmel M."/>
            <person name="Otis C."/>
            <person name="Lemieux C."/>
        </authorList>
    </citation>
    <scope>NUCLEOTIDE SEQUENCE</scope>
</reference>
<geneLocation type="chloroplast" evidence="1"/>
<name>A0A1B2RZ93_9CHLO</name>
<dbReference type="GO" id="GO:0004519">
    <property type="term" value="F:endonuclease activity"/>
    <property type="evidence" value="ECO:0007669"/>
    <property type="project" value="UniProtKB-KW"/>
</dbReference>
<evidence type="ECO:0000313" key="1">
    <source>
        <dbReference type="EMBL" id="AOC61644.1"/>
    </source>
</evidence>
<sequence length="245" mass="28439">MNSNYDIYQQFIEHLKNLEKQLGIFSLKKIKKINLQLKTLPSLQKSCNLNLEKHHIIPFHCGGLKNGPIVFCTPQNHVLAHYYRYLAYRQKGDLVAFTMRQNQKINSRTRALLGVEIHKKNKTNFYNSAWQAEQGKKGGKKTGRNNGLLTRQGEVMRETLKRTTYWDCFYSISNQNQFLVQKKIFFSALPIKPQKTFTDLVNFLRLVSPTEIKDVSSLAKVARGQRLSSYGWQLVAVDIDWDLVN</sequence>
<proteinExistence type="predicted"/>
<protein>
    <submittedName>
        <fullName evidence="1">Putative H-N-H homing endonuclease</fullName>
    </submittedName>
</protein>
<keyword evidence="1" id="KW-0378">Hydrolase</keyword>
<keyword evidence="1" id="KW-0255">Endonuclease</keyword>
<keyword evidence="1" id="KW-0150">Chloroplast</keyword>
<gene>
    <name evidence="1" type="primary">orf245</name>
</gene>